<dbReference type="PROSITE" id="PS00104">
    <property type="entry name" value="EPSP_SYNTHASE_1"/>
    <property type="match status" value="1"/>
</dbReference>
<dbReference type="PROSITE" id="PS00885">
    <property type="entry name" value="EPSP_SYNTHASE_2"/>
    <property type="match status" value="1"/>
</dbReference>
<evidence type="ECO:0000256" key="7">
    <source>
        <dbReference type="ARBA" id="ARBA00023141"/>
    </source>
</evidence>
<comment type="pathway">
    <text evidence="2 9">Metabolic intermediate biosynthesis; chorismate biosynthesis; chorismate from D-erythrose 4-phosphate and phosphoenolpyruvate: step 6/7.</text>
</comment>
<dbReference type="FunFam" id="3.65.10.10:FF:000005">
    <property type="entry name" value="3-phosphoshikimate 1-carboxyvinyltransferase"/>
    <property type="match status" value="1"/>
</dbReference>
<name>A0A271J0K6_9BACT</name>
<dbReference type="InterPro" id="IPR001986">
    <property type="entry name" value="Enolpyruvate_Tfrase_dom"/>
</dbReference>
<feature type="binding site" evidence="9">
    <location>
        <position position="21"/>
    </location>
    <ligand>
        <name>phosphoenolpyruvate</name>
        <dbReference type="ChEBI" id="CHEBI:58702"/>
    </ligand>
</feature>
<evidence type="ECO:0000256" key="4">
    <source>
        <dbReference type="ARBA" id="ARBA00022490"/>
    </source>
</evidence>
<evidence type="ECO:0000313" key="12">
    <source>
        <dbReference type="Proteomes" id="UP000216339"/>
    </source>
</evidence>
<keyword evidence="4 9" id="KW-0963">Cytoplasm</keyword>
<evidence type="ECO:0000256" key="9">
    <source>
        <dbReference type="HAMAP-Rule" id="MF_00210"/>
    </source>
</evidence>
<evidence type="ECO:0000256" key="3">
    <source>
        <dbReference type="ARBA" id="ARBA00009948"/>
    </source>
</evidence>
<dbReference type="GO" id="GO:0009073">
    <property type="term" value="P:aromatic amino acid family biosynthetic process"/>
    <property type="evidence" value="ECO:0007669"/>
    <property type="project" value="UniProtKB-KW"/>
</dbReference>
<feature type="domain" description="Enolpyruvate transferase" evidence="10">
    <location>
        <begin position="7"/>
        <end position="428"/>
    </location>
</feature>
<feature type="binding site" evidence="9">
    <location>
        <position position="22"/>
    </location>
    <ligand>
        <name>3-phosphoshikimate</name>
        <dbReference type="ChEBI" id="CHEBI:145989"/>
    </ligand>
</feature>
<feature type="active site" description="Proton acceptor" evidence="9">
    <location>
        <position position="320"/>
    </location>
</feature>
<feature type="binding site" evidence="9">
    <location>
        <position position="101"/>
    </location>
    <ligand>
        <name>phosphoenolpyruvate</name>
        <dbReference type="ChEBI" id="CHEBI:58702"/>
    </ligand>
</feature>
<comment type="similarity">
    <text evidence="3 9">Belongs to the EPSP synthase family.</text>
</comment>
<dbReference type="RefSeq" id="WP_095510659.1">
    <property type="nucleotide sequence ID" value="NZ_MQWD01000001.1"/>
</dbReference>
<dbReference type="Proteomes" id="UP000216339">
    <property type="component" value="Unassembled WGS sequence"/>
</dbReference>
<dbReference type="HAMAP" id="MF_00210">
    <property type="entry name" value="EPSP_synth"/>
    <property type="match status" value="1"/>
</dbReference>
<comment type="subunit">
    <text evidence="9">Monomer.</text>
</comment>
<comment type="function">
    <text evidence="1 9">Catalyzes the transfer of the enolpyruvyl moiety of phosphoenolpyruvate (PEP) to the 5-hydroxyl of shikimate-3-phosphate (S3P) to produce enolpyruvyl shikimate-3-phosphate and inorganic phosphate.</text>
</comment>
<feature type="binding site" evidence="9">
    <location>
        <position position="21"/>
    </location>
    <ligand>
        <name>3-phosphoshikimate</name>
        <dbReference type="ChEBI" id="CHEBI:145989"/>
    </ligand>
</feature>
<keyword evidence="5 9" id="KW-0028">Amino-acid biosynthesis</keyword>
<dbReference type="UniPathway" id="UPA00053">
    <property type="reaction ID" value="UER00089"/>
</dbReference>
<feature type="binding site" evidence="9">
    <location>
        <position position="320"/>
    </location>
    <ligand>
        <name>3-phosphoshikimate</name>
        <dbReference type="ChEBI" id="CHEBI:145989"/>
    </ligand>
</feature>
<sequence length="440" mass="45115">MTVTVHPAAALAGTPALPADKSVSHRAALFAALADGESEIVGFSDAADPHSTLACLRGLGVEIEEREDVLGPDGVPSLFVQGRGLDGLRAPASALDCGNSGTTMRLLAGLLAGRPFESTLVGDASLTPRPMGRIARPLGQMGARIDMTDGHAPLVVRGGSLSGITYRLPVASAQVKSAVLLAGLSASGTTTVVEPVATRDHTERMLELDVMEVGGERHVSVPGGHAVRARQWVVPRDVSAAAFFLVAGSIAEMATIQLNGVGLNPTRSGVLDVLRAMGADIRISNERDRGGEPLGDLRVEAPGGLVGVEIGGAIVPNLIDEIPVLAVAAACAEGRTVIRDAEELRVKETDRIEATADVLRAMGADVEERPDGLVIEGGRPLKGAEVDARHDHRIAMAAAVAALVADGPTTIHGAEAAAISFPAFWDALGSVAAGSVEEPA</sequence>
<dbReference type="GO" id="GO:0005737">
    <property type="term" value="C:cytoplasm"/>
    <property type="evidence" value="ECO:0007669"/>
    <property type="project" value="UniProtKB-SubCell"/>
</dbReference>
<feature type="binding site" evidence="9">
    <location>
        <position position="172"/>
    </location>
    <ligand>
        <name>3-phosphoshikimate</name>
        <dbReference type="ChEBI" id="CHEBI:145989"/>
    </ligand>
</feature>
<dbReference type="InterPro" id="IPR036968">
    <property type="entry name" value="Enolpyruvate_Tfrase_sf"/>
</dbReference>
<dbReference type="PANTHER" id="PTHR21090:SF5">
    <property type="entry name" value="PENTAFUNCTIONAL AROM POLYPEPTIDE"/>
    <property type="match status" value="1"/>
</dbReference>
<dbReference type="SUPFAM" id="SSF55205">
    <property type="entry name" value="EPT/RTPC-like"/>
    <property type="match status" value="1"/>
</dbReference>
<dbReference type="Pfam" id="PF00275">
    <property type="entry name" value="EPSP_synthase"/>
    <property type="match status" value="1"/>
</dbReference>
<evidence type="ECO:0000256" key="2">
    <source>
        <dbReference type="ARBA" id="ARBA00004811"/>
    </source>
</evidence>
<dbReference type="FunFam" id="3.65.10.10:FF:000006">
    <property type="entry name" value="3-phosphoshikimate 1-carboxyvinyltransferase"/>
    <property type="match status" value="1"/>
</dbReference>
<organism evidence="11 12">
    <name type="scientific">Rubrivirga marina</name>
    <dbReference type="NCBI Taxonomy" id="1196024"/>
    <lineage>
        <taxon>Bacteria</taxon>
        <taxon>Pseudomonadati</taxon>
        <taxon>Rhodothermota</taxon>
        <taxon>Rhodothermia</taxon>
        <taxon>Rhodothermales</taxon>
        <taxon>Rubricoccaceae</taxon>
        <taxon>Rubrivirga</taxon>
    </lineage>
</organism>
<dbReference type="GO" id="GO:0009423">
    <property type="term" value="P:chorismate biosynthetic process"/>
    <property type="evidence" value="ECO:0007669"/>
    <property type="project" value="UniProtKB-UniRule"/>
</dbReference>
<dbReference type="PANTHER" id="PTHR21090">
    <property type="entry name" value="AROM/DEHYDROQUINATE SYNTHASE"/>
    <property type="match status" value="1"/>
</dbReference>
<comment type="subcellular location">
    <subcellularLocation>
        <location evidence="9">Cytoplasm</location>
    </subcellularLocation>
</comment>
<dbReference type="PIRSF" id="PIRSF000505">
    <property type="entry name" value="EPSPS"/>
    <property type="match status" value="1"/>
</dbReference>
<evidence type="ECO:0000313" key="11">
    <source>
        <dbReference type="EMBL" id="PAP76993.1"/>
    </source>
</evidence>
<comment type="catalytic activity">
    <reaction evidence="8">
        <text>3-phosphoshikimate + phosphoenolpyruvate = 5-O-(1-carboxyvinyl)-3-phosphoshikimate + phosphate</text>
        <dbReference type="Rhea" id="RHEA:21256"/>
        <dbReference type="ChEBI" id="CHEBI:43474"/>
        <dbReference type="ChEBI" id="CHEBI:57701"/>
        <dbReference type="ChEBI" id="CHEBI:58702"/>
        <dbReference type="ChEBI" id="CHEBI:145989"/>
        <dbReference type="EC" id="2.5.1.19"/>
    </reaction>
    <physiologicalReaction direction="left-to-right" evidence="8">
        <dbReference type="Rhea" id="RHEA:21257"/>
    </physiologicalReaction>
</comment>
<protein>
    <recommendedName>
        <fullName evidence="9">3-phosphoshikimate 1-carboxyvinyltransferase</fullName>
        <ecNumber evidence="9">2.5.1.19</ecNumber>
    </recommendedName>
    <alternativeName>
        <fullName evidence="9">5-enolpyruvylshikimate-3-phosphate synthase</fullName>
        <shortName evidence="9">EPSP synthase</shortName>
        <shortName evidence="9">EPSPS</shortName>
    </alternativeName>
</protein>
<feature type="binding site" evidence="9">
    <location>
        <position position="129"/>
    </location>
    <ligand>
        <name>phosphoenolpyruvate</name>
        <dbReference type="ChEBI" id="CHEBI:58702"/>
    </ligand>
</feature>
<dbReference type="EC" id="2.5.1.19" evidence="9"/>
<dbReference type="CDD" id="cd01556">
    <property type="entry name" value="EPSP_synthase"/>
    <property type="match status" value="1"/>
</dbReference>
<keyword evidence="6 9" id="KW-0808">Transferase</keyword>
<feature type="binding site" evidence="9">
    <location>
        <position position="174"/>
    </location>
    <ligand>
        <name>3-phosphoshikimate</name>
        <dbReference type="ChEBI" id="CHEBI:145989"/>
    </ligand>
</feature>
<dbReference type="AlphaFoldDB" id="A0A271J0K6"/>
<evidence type="ECO:0000256" key="6">
    <source>
        <dbReference type="ARBA" id="ARBA00022679"/>
    </source>
</evidence>
<dbReference type="InterPro" id="IPR006264">
    <property type="entry name" value="EPSP_synthase"/>
</dbReference>
<keyword evidence="7 9" id="KW-0057">Aromatic amino acid biosynthesis</keyword>
<dbReference type="NCBIfam" id="TIGR01356">
    <property type="entry name" value="aroA"/>
    <property type="match status" value="1"/>
</dbReference>
<reference evidence="11 12" key="1">
    <citation type="submission" date="2016-11" db="EMBL/GenBank/DDBJ databases">
        <title>Study of marine rhodopsin-containing bacteria.</title>
        <authorList>
            <person name="Yoshizawa S."/>
            <person name="Kumagai Y."/>
            <person name="Kogure K."/>
        </authorList>
    </citation>
    <scope>NUCLEOTIDE SEQUENCE [LARGE SCALE GENOMIC DNA]</scope>
    <source>
        <strain evidence="11 12">SAORIC-28</strain>
    </source>
</reference>
<evidence type="ECO:0000256" key="1">
    <source>
        <dbReference type="ARBA" id="ARBA00002174"/>
    </source>
</evidence>
<feature type="binding site" evidence="9">
    <location>
        <position position="347"/>
    </location>
    <ligand>
        <name>3-phosphoshikimate</name>
        <dbReference type="ChEBI" id="CHEBI:145989"/>
    </ligand>
</feature>
<dbReference type="InterPro" id="IPR013792">
    <property type="entry name" value="RNA3'P_cycl/enolpyr_Trfase_a/b"/>
</dbReference>
<accession>A0A271J0K6</accession>
<dbReference type="InterPro" id="IPR023193">
    <property type="entry name" value="EPSP_synthase_CS"/>
</dbReference>
<proteinExistence type="inferred from homology"/>
<feature type="binding site" evidence="9">
    <location>
        <position position="393"/>
    </location>
    <ligand>
        <name>phosphoenolpyruvate</name>
        <dbReference type="ChEBI" id="CHEBI:58702"/>
    </ligand>
</feature>
<dbReference type="Gene3D" id="3.65.10.10">
    <property type="entry name" value="Enolpyruvate transferase domain"/>
    <property type="match status" value="2"/>
</dbReference>
<dbReference type="OrthoDB" id="9809920at2"/>
<comment type="caution">
    <text evidence="11">The sequence shown here is derived from an EMBL/GenBank/DDBJ whole genome shotgun (WGS) entry which is preliminary data.</text>
</comment>
<evidence type="ECO:0000256" key="8">
    <source>
        <dbReference type="ARBA" id="ARBA00044633"/>
    </source>
</evidence>
<evidence type="ECO:0000259" key="10">
    <source>
        <dbReference type="Pfam" id="PF00275"/>
    </source>
</evidence>
<comment type="caution">
    <text evidence="9">Lacks conserved residue(s) required for the propagation of feature annotation.</text>
</comment>
<dbReference type="GO" id="GO:0003866">
    <property type="term" value="F:3-phosphoshikimate 1-carboxyvinyltransferase activity"/>
    <property type="evidence" value="ECO:0007669"/>
    <property type="project" value="UniProtKB-UniRule"/>
</dbReference>
<feature type="binding site" evidence="9">
    <location>
        <position position="351"/>
    </location>
    <ligand>
        <name>phosphoenolpyruvate</name>
        <dbReference type="ChEBI" id="CHEBI:58702"/>
    </ligand>
</feature>
<dbReference type="GO" id="GO:0008652">
    <property type="term" value="P:amino acid biosynthetic process"/>
    <property type="evidence" value="ECO:0007669"/>
    <property type="project" value="UniProtKB-KW"/>
</dbReference>
<keyword evidence="12" id="KW-1185">Reference proteome</keyword>
<gene>
    <name evidence="9" type="primary">aroA</name>
    <name evidence="11" type="ORF">BSZ37_11390</name>
</gene>
<feature type="binding site" evidence="9">
    <location>
        <position position="174"/>
    </location>
    <ligand>
        <name>phosphoenolpyruvate</name>
        <dbReference type="ChEBI" id="CHEBI:58702"/>
    </ligand>
</feature>
<dbReference type="EMBL" id="MQWD01000001">
    <property type="protein sequence ID" value="PAP76993.1"/>
    <property type="molecule type" value="Genomic_DNA"/>
</dbReference>
<feature type="binding site" evidence="9">
    <location>
        <position position="26"/>
    </location>
    <ligand>
        <name>3-phosphoshikimate</name>
        <dbReference type="ChEBI" id="CHEBI:145989"/>
    </ligand>
</feature>
<evidence type="ECO:0000256" key="5">
    <source>
        <dbReference type="ARBA" id="ARBA00022605"/>
    </source>
</evidence>